<comment type="similarity">
    <text evidence="1 4">Belongs to the plant dirigent protein family.</text>
</comment>
<dbReference type="PANTHER" id="PTHR21495">
    <property type="entry name" value="NUCLEOPORIN-RELATED"/>
    <property type="match status" value="1"/>
</dbReference>
<evidence type="ECO:0000313" key="6">
    <source>
        <dbReference type="Proteomes" id="UP001341840"/>
    </source>
</evidence>
<dbReference type="Pfam" id="PF03018">
    <property type="entry name" value="Dirigent"/>
    <property type="match status" value="1"/>
</dbReference>
<keyword evidence="4" id="KW-0052">Apoplast</keyword>
<keyword evidence="4" id="KW-0732">Signal</keyword>
<evidence type="ECO:0000256" key="3">
    <source>
        <dbReference type="ARBA" id="ARBA00022525"/>
    </source>
</evidence>
<keyword evidence="3 4" id="KW-0964">Secreted</keyword>
<evidence type="ECO:0000313" key="5">
    <source>
        <dbReference type="EMBL" id="MED6210521.1"/>
    </source>
</evidence>
<reference evidence="5 6" key="1">
    <citation type="journal article" date="2023" name="Plants (Basel)">
        <title>Bridging the Gap: Combining Genomics and Transcriptomics Approaches to Understand Stylosanthes scabra, an Orphan Legume from the Brazilian Caatinga.</title>
        <authorList>
            <person name="Ferreira-Neto J.R.C."/>
            <person name="da Silva M.D."/>
            <person name="Binneck E."/>
            <person name="de Melo N.F."/>
            <person name="da Silva R.H."/>
            <person name="de Melo A.L.T.M."/>
            <person name="Pandolfi V."/>
            <person name="Bustamante F.O."/>
            <person name="Brasileiro-Vidal A.C."/>
            <person name="Benko-Iseppon A.M."/>
        </authorList>
    </citation>
    <scope>NUCLEOTIDE SEQUENCE [LARGE SCALE GENOMIC DNA]</scope>
    <source>
        <tissue evidence="5">Leaves</tissue>
    </source>
</reference>
<dbReference type="InterPro" id="IPR044859">
    <property type="entry name" value="Allene_oxi_cyc_Dirigent"/>
</dbReference>
<protein>
    <recommendedName>
        <fullName evidence="4">Dirigent protein</fullName>
    </recommendedName>
</protein>
<comment type="subunit">
    <text evidence="2 4">Homodimer.</text>
</comment>
<comment type="function">
    <text evidence="4">Dirigent proteins impart stereoselectivity on the phenoxy radical-coupling reaction, yielding optically active lignans from two molecules of coniferyl alcohol in the biosynthesis of lignans, flavonolignans, and alkaloids and thus plays a central role in plant secondary metabolism.</text>
</comment>
<evidence type="ECO:0000256" key="4">
    <source>
        <dbReference type="RuleBase" id="RU363099"/>
    </source>
</evidence>
<organism evidence="5 6">
    <name type="scientific">Stylosanthes scabra</name>
    <dbReference type="NCBI Taxonomy" id="79078"/>
    <lineage>
        <taxon>Eukaryota</taxon>
        <taxon>Viridiplantae</taxon>
        <taxon>Streptophyta</taxon>
        <taxon>Embryophyta</taxon>
        <taxon>Tracheophyta</taxon>
        <taxon>Spermatophyta</taxon>
        <taxon>Magnoliopsida</taxon>
        <taxon>eudicotyledons</taxon>
        <taxon>Gunneridae</taxon>
        <taxon>Pentapetalae</taxon>
        <taxon>rosids</taxon>
        <taxon>fabids</taxon>
        <taxon>Fabales</taxon>
        <taxon>Fabaceae</taxon>
        <taxon>Papilionoideae</taxon>
        <taxon>50 kb inversion clade</taxon>
        <taxon>dalbergioids sensu lato</taxon>
        <taxon>Dalbergieae</taxon>
        <taxon>Pterocarpus clade</taxon>
        <taxon>Stylosanthes</taxon>
    </lineage>
</organism>
<dbReference type="Gene3D" id="2.40.480.10">
    <property type="entry name" value="Allene oxide cyclase-like"/>
    <property type="match status" value="1"/>
</dbReference>
<accession>A0ABU6YM56</accession>
<evidence type="ECO:0000256" key="1">
    <source>
        <dbReference type="ARBA" id="ARBA00010746"/>
    </source>
</evidence>
<feature type="signal peptide" evidence="4">
    <location>
        <begin position="1"/>
        <end position="23"/>
    </location>
</feature>
<feature type="chain" id="PRO_5044993633" description="Dirigent protein" evidence="4">
    <location>
        <begin position="24"/>
        <end position="191"/>
    </location>
</feature>
<proteinExistence type="inferred from homology"/>
<sequence length="191" mass="21154">MSHSHPLSFLFLVFCLIHAPLFSSSSQQEQPQIMLPSENKPTQKLTTLHFYYHDILQGENPTVVQIIDPSNKTPNGIGTTFMMDNALTEGPDLSSKQVGRAQGMFGVASINDDRGMFMLINFVFSQEGEYKGSTLSMLGRNPVLDTVREMPIVGGTGLFRFATGYAIAQSLWSISSEEHFVVEYNVTISLP</sequence>
<evidence type="ECO:0000256" key="2">
    <source>
        <dbReference type="ARBA" id="ARBA00011738"/>
    </source>
</evidence>
<dbReference type="Proteomes" id="UP001341840">
    <property type="component" value="Unassembled WGS sequence"/>
</dbReference>
<comment type="subcellular location">
    <subcellularLocation>
        <location evidence="4">Secreted</location>
        <location evidence="4">Extracellular space</location>
        <location evidence="4">Apoplast</location>
    </subcellularLocation>
</comment>
<comment type="caution">
    <text evidence="5">The sequence shown here is derived from an EMBL/GenBank/DDBJ whole genome shotgun (WGS) entry which is preliminary data.</text>
</comment>
<keyword evidence="6" id="KW-1185">Reference proteome</keyword>
<gene>
    <name evidence="5" type="ORF">PIB30_064872</name>
</gene>
<dbReference type="InterPro" id="IPR004265">
    <property type="entry name" value="Dirigent"/>
</dbReference>
<name>A0ABU6YM56_9FABA</name>
<dbReference type="EMBL" id="JASCZI010242294">
    <property type="protein sequence ID" value="MED6210521.1"/>
    <property type="molecule type" value="Genomic_DNA"/>
</dbReference>